<reference evidence="3" key="1">
    <citation type="journal article" date="2017" name="Genome Biol.">
        <title>Comparative genomics reveals high biological diversity and specific adaptations in the industrially and medically important fungal genus Aspergillus.</title>
        <authorList>
            <person name="de Vries R.P."/>
            <person name="Riley R."/>
            <person name="Wiebenga A."/>
            <person name="Aguilar-Osorio G."/>
            <person name="Amillis S."/>
            <person name="Uchima C.A."/>
            <person name="Anderluh G."/>
            <person name="Asadollahi M."/>
            <person name="Askin M."/>
            <person name="Barry K."/>
            <person name="Battaglia E."/>
            <person name="Bayram O."/>
            <person name="Benocci T."/>
            <person name="Braus-Stromeyer S.A."/>
            <person name="Caldana C."/>
            <person name="Canovas D."/>
            <person name="Cerqueira G.C."/>
            <person name="Chen F."/>
            <person name="Chen W."/>
            <person name="Choi C."/>
            <person name="Clum A."/>
            <person name="Dos Santos R.A."/>
            <person name="Damasio A.R."/>
            <person name="Diallinas G."/>
            <person name="Emri T."/>
            <person name="Fekete E."/>
            <person name="Flipphi M."/>
            <person name="Freyberg S."/>
            <person name="Gallo A."/>
            <person name="Gournas C."/>
            <person name="Habgood R."/>
            <person name="Hainaut M."/>
            <person name="Harispe M.L."/>
            <person name="Henrissat B."/>
            <person name="Hilden K.S."/>
            <person name="Hope R."/>
            <person name="Hossain A."/>
            <person name="Karabika E."/>
            <person name="Karaffa L."/>
            <person name="Karanyi Z."/>
            <person name="Krasevec N."/>
            <person name="Kuo A."/>
            <person name="Kusch H."/>
            <person name="LaButti K."/>
            <person name="Lagendijk E.L."/>
            <person name="Lapidus A."/>
            <person name="Levasseur A."/>
            <person name="Lindquist E."/>
            <person name="Lipzen A."/>
            <person name="Logrieco A.F."/>
            <person name="MacCabe A."/>
            <person name="Maekelae M.R."/>
            <person name="Malavazi I."/>
            <person name="Melin P."/>
            <person name="Meyer V."/>
            <person name="Mielnichuk N."/>
            <person name="Miskei M."/>
            <person name="Molnar A.P."/>
            <person name="Mule G."/>
            <person name="Ngan C.Y."/>
            <person name="Orejas M."/>
            <person name="Orosz E."/>
            <person name="Ouedraogo J.P."/>
            <person name="Overkamp K.M."/>
            <person name="Park H.-S."/>
            <person name="Perrone G."/>
            <person name="Piumi F."/>
            <person name="Punt P.J."/>
            <person name="Ram A.F."/>
            <person name="Ramon A."/>
            <person name="Rauscher S."/>
            <person name="Record E."/>
            <person name="Riano-Pachon D.M."/>
            <person name="Robert V."/>
            <person name="Roehrig J."/>
            <person name="Ruller R."/>
            <person name="Salamov A."/>
            <person name="Salih N.S."/>
            <person name="Samson R.A."/>
            <person name="Sandor E."/>
            <person name="Sanguinetti M."/>
            <person name="Schuetze T."/>
            <person name="Sepcic K."/>
            <person name="Shelest E."/>
            <person name="Sherlock G."/>
            <person name="Sophianopoulou V."/>
            <person name="Squina F.M."/>
            <person name="Sun H."/>
            <person name="Susca A."/>
            <person name="Todd R.B."/>
            <person name="Tsang A."/>
            <person name="Unkles S.E."/>
            <person name="van de Wiele N."/>
            <person name="van Rossen-Uffink D."/>
            <person name="Oliveira J.V."/>
            <person name="Vesth T.C."/>
            <person name="Visser J."/>
            <person name="Yu J.-H."/>
            <person name="Zhou M."/>
            <person name="Andersen M.R."/>
            <person name="Archer D.B."/>
            <person name="Baker S.E."/>
            <person name="Benoit I."/>
            <person name="Brakhage A.A."/>
            <person name="Braus G.H."/>
            <person name="Fischer R."/>
            <person name="Frisvad J.C."/>
            <person name="Goldman G.H."/>
            <person name="Houbraken J."/>
            <person name="Oakley B."/>
            <person name="Pocsi I."/>
            <person name="Scazzocchio C."/>
            <person name="Seiboth B."/>
            <person name="vanKuyk P.A."/>
            <person name="Wortman J."/>
            <person name="Dyer P.S."/>
            <person name="Grigoriev I.V."/>
        </authorList>
    </citation>
    <scope>NUCLEOTIDE SEQUENCE [LARGE SCALE GENOMIC DNA]</scope>
    <source>
        <strain evidence="3">CBS 516.65</strain>
    </source>
</reference>
<organism evidence="2 3">
    <name type="scientific">Aspergillus glaucus CBS 516.65</name>
    <dbReference type="NCBI Taxonomy" id="1160497"/>
    <lineage>
        <taxon>Eukaryota</taxon>
        <taxon>Fungi</taxon>
        <taxon>Dikarya</taxon>
        <taxon>Ascomycota</taxon>
        <taxon>Pezizomycotina</taxon>
        <taxon>Eurotiomycetes</taxon>
        <taxon>Eurotiomycetidae</taxon>
        <taxon>Eurotiales</taxon>
        <taxon>Aspergillaceae</taxon>
        <taxon>Aspergillus</taxon>
        <taxon>Aspergillus subgen. Aspergillus</taxon>
    </lineage>
</organism>
<feature type="compositionally biased region" description="Basic and acidic residues" evidence="1">
    <location>
        <begin position="65"/>
        <end position="85"/>
    </location>
</feature>
<keyword evidence="3" id="KW-1185">Reference proteome</keyword>
<dbReference type="AlphaFoldDB" id="A0A1L9V713"/>
<dbReference type="RefSeq" id="XP_022396357.1">
    <property type="nucleotide sequence ID" value="XM_022545126.1"/>
</dbReference>
<dbReference type="GeneID" id="34461387"/>
<sequence length="99" mass="11027">MYHELILTVKEYMSTVTAVGPHNSAASSTLSKKKTTRNVNTVSQNKNSTVTWKSKRRSPQAARAAVEKQHEQEHNNLSRQKREVEVGSSVVRRPAVTGP</sequence>
<name>A0A1L9V713_ASPGL</name>
<evidence type="ECO:0000256" key="1">
    <source>
        <dbReference type="SAM" id="MobiDB-lite"/>
    </source>
</evidence>
<feature type="compositionally biased region" description="Polar residues" evidence="1">
    <location>
        <begin position="37"/>
        <end position="52"/>
    </location>
</feature>
<proteinExistence type="predicted"/>
<evidence type="ECO:0000313" key="3">
    <source>
        <dbReference type="Proteomes" id="UP000184300"/>
    </source>
</evidence>
<dbReference type="STRING" id="1160497.A0A1L9V713"/>
<accession>A0A1L9V713</accession>
<dbReference type="VEuPathDB" id="FungiDB:ASPGLDRAFT_39764"/>
<evidence type="ECO:0000313" key="2">
    <source>
        <dbReference type="EMBL" id="OJJ79659.1"/>
    </source>
</evidence>
<gene>
    <name evidence="2" type="ORF">ASPGLDRAFT_39764</name>
</gene>
<feature type="region of interest" description="Disordered" evidence="1">
    <location>
        <begin position="21"/>
        <end position="99"/>
    </location>
</feature>
<protein>
    <submittedName>
        <fullName evidence="2">Uncharacterized protein</fullName>
    </submittedName>
</protein>
<dbReference type="EMBL" id="KV878916">
    <property type="protein sequence ID" value="OJJ79659.1"/>
    <property type="molecule type" value="Genomic_DNA"/>
</dbReference>
<dbReference type="Proteomes" id="UP000184300">
    <property type="component" value="Unassembled WGS sequence"/>
</dbReference>